<dbReference type="OrthoDB" id="300580at2759"/>
<dbReference type="HOGENOM" id="CLU_025028_4_0_1"/>
<proteinExistence type="predicted"/>
<dbReference type="EMBL" id="GG662798">
    <property type="protein sequence ID" value="EAR90511.2"/>
    <property type="molecule type" value="Genomic_DNA"/>
</dbReference>
<dbReference type="InParanoid" id="Q22Z10"/>
<comment type="subcellular location">
    <subcellularLocation>
        <location evidence="1">Membrane</location>
        <topology evidence="1">Multi-pass membrane protein</topology>
    </subcellularLocation>
</comment>
<feature type="transmembrane region" description="Helical" evidence="5">
    <location>
        <begin position="108"/>
        <end position="129"/>
    </location>
</feature>
<dbReference type="GO" id="GO:0015165">
    <property type="term" value="F:pyrimidine nucleotide-sugar transmembrane transporter activity"/>
    <property type="evidence" value="ECO:0007669"/>
    <property type="project" value="InterPro"/>
</dbReference>
<evidence type="ECO:0000256" key="2">
    <source>
        <dbReference type="ARBA" id="ARBA00022692"/>
    </source>
</evidence>
<evidence type="ECO:0000313" key="6">
    <source>
        <dbReference type="EMBL" id="EAR90511.2"/>
    </source>
</evidence>
<feature type="transmembrane region" description="Helical" evidence="5">
    <location>
        <begin position="212"/>
        <end position="229"/>
    </location>
</feature>
<evidence type="ECO:0000256" key="5">
    <source>
        <dbReference type="SAM" id="Phobius"/>
    </source>
</evidence>
<dbReference type="PANTHER" id="PTHR13146">
    <property type="match status" value="1"/>
</dbReference>
<dbReference type="GeneID" id="7845709"/>
<sequence length="395" mass="44699">MLLVSMIISGACNTIVYKLQNSFEVAPGQKFNHPFMQSVTMFFGEFICIFMFLYMKKFKREQIEEEKRQAQLKGLNTKMNYFLLAIPAFADFLTSILHYIALNYMAPSLYQMLRGGVILVTALFSVVFLKRKIYLHNYIGCGLVIIGITLVGSVNYIFPKSSNSDDVDPTMALIAIILILISLFTNGILFVSEEKLFSKYYLHPMQVVGTEGIWGLCFYAILLPILALVPCSKDSLKDLCMEYNGSYHIENPVQYFQQFADFPLLGFYIVLGVFTIACFNVCGVSITKHISSLARSVVDVTRTVAVWIVAIIITLTAGQDNKNYQWENVNVGPIIVEAIGFIILVTGNLIYNKLIVLPFAKSQTYLEERLTKEENFNKSTIFVNQESNRTSQDNN</sequence>
<feature type="transmembrane region" description="Helical" evidence="5">
    <location>
        <begin position="331"/>
        <end position="351"/>
    </location>
</feature>
<reference evidence="7" key="1">
    <citation type="journal article" date="2006" name="PLoS Biol.">
        <title>Macronuclear genome sequence of the ciliate Tetrahymena thermophila, a model eukaryote.</title>
        <authorList>
            <person name="Eisen J.A."/>
            <person name="Coyne R.S."/>
            <person name="Wu M."/>
            <person name="Wu D."/>
            <person name="Thiagarajan M."/>
            <person name="Wortman J.R."/>
            <person name="Badger J.H."/>
            <person name="Ren Q."/>
            <person name="Amedeo P."/>
            <person name="Jones K.M."/>
            <person name="Tallon L.J."/>
            <person name="Delcher A.L."/>
            <person name="Salzberg S.L."/>
            <person name="Silva J.C."/>
            <person name="Haas B.J."/>
            <person name="Majoros W.H."/>
            <person name="Farzad M."/>
            <person name="Carlton J.M."/>
            <person name="Smith R.K. Jr."/>
            <person name="Garg J."/>
            <person name="Pearlman R.E."/>
            <person name="Karrer K.M."/>
            <person name="Sun L."/>
            <person name="Manning G."/>
            <person name="Elde N.C."/>
            <person name="Turkewitz A.P."/>
            <person name="Asai D.J."/>
            <person name="Wilkes D.E."/>
            <person name="Wang Y."/>
            <person name="Cai H."/>
            <person name="Collins K."/>
            <person name="Stewart B.A."/>
            <person name="Lee S.R."/>
            <person name="Wilamowska K."/>
            <person name="Weinberg Z."/>
            <person name="Ruzzo W.L."/>
            <person name="Wloga D."/>
            <person name="Gaertig J."/>
            <person name="Frankel J."/>
            <person name="Tsao C.-C."/>
            <person name="Gorovsky M.A."/>
            <person name="Keeling P.J."/>
            <person name="Waller R.F."/>
            <person name="Patron N.J."/>
            <person name="Cherry J.M."/>
            <person name="Stover N.A."/>
            <person name="Krieger C.J."/>
            <person name="del Toro C."/>
            <person name="Ryder H.F."/>
            <person name="Williamson S.C."/>
            <person name="Barbeau R.A."/>
            <person name="Hamilton E.P."/>
            <person name="Orias E."/>
        </authorList>
    </citation>
    <scope>NUCLEOTIDE SEQUENCE [LARGE SCALE GENOMIC DNA]</scope>
    <source>
        <strain evidence="7">SB210</strain>
    </source>
</reference>
<keyword evidence="2 5" id="KW-0812">Transmembrane</keyword>
<evidence type="ECO:0000313" key="7">
    <source>
        <dbReference type="Proteomes" id="UP000009168"/>
    </source>
</evidence>
<protein>
    <submittedName>
        <fullName evidence="6">Nucleotide-sugar transporter</fullName>
    </submittedName>
</protein>
<keyword evidence="4 5" id="KW-0472">Membrane</keyword>
<dbReference type="Pfam" id="PF04142">
    <property type="entry name" value="Nuc_sug_transp"/>
    <property type="match status" value="1"/>
</dbReference>
<keyword evidence="7" id="KW-1185">Reference proteome</keyword>
<keyword evidence="3 5" id="KW-1133">Transmembrane helix</keyword>
<feature type="transmembrane region" description="Helical" evidence="5">
    <location>
        <begin position="138"/>
        <end position="158"/>
    </location>
</feature>
<dbReference type="KEGG" id="tet:TTHERM_00117570"/>
<evidence type="ECO:0000256" key="1">
    <source>
        <dbReference type="ARBA" id="ARBA00004141"/>
    </source>
</evidence>
<name>Q22Z10_TETTS</name>
<dbReference type="SUPFAM" id="SSF103481">
    <property type="entry name" value="Multidrug resistance efflux transporter EmrE"/>
    <property type="match status" value="1"/>
</dbReference>
<dbReference type="GO" id="GO:0000139">
    <property type="term" value="C:Golgi membrane"/>
    <property type="evidence" value="ECO:0007669"/>
    <property type="project" value="InterPro"/>
</dbReference>
<dbReference type="InterPro" id="IPR007271">
    <property type="entry name" value="Nuc_sug_transpt"/>
</dbReference>
<feature type="transmembrane region" description="Helical" evidence="5">
    <location>
        <begin position="170"/>
        <end position="191"/>
    </location>
</feature>
<evidence type="ECO:0000256" key="3">
    <source>
        <dbReference type="ARBA" id="ARBA00022989"/>
    </source>
</evidence>
<dbReference type="AlphaFoldDB" id="Q22Z10"/>
<feature type="transmembrane region" description="Helical" evidence="5">
    <location>
        <begin position="265"/>
        <end position="287"/>
    </location>
</feature>
<dbReference type="PANTHER" id="PTHR13146:SF0">
    <property type="entry name" value="SOLUTE CARRIER FAMILY 35 MEMBER F6"/>
    <property type="match status" value="1"/>
</dbReference>
<accession>Q22Z10</accession>
<gene>
    <name evidence="6" type="ORF">TTHERM_00117570</name>
</gene>
<dbReference type="RefSeq" id="XP_001010756.2">
    <property type="nucleotide sequence ID" value="XM_001010756.2"/>
</dbReference>
<feature type="transmembrane region" description="Helical" evidence="5">
    <location>
        <begin position="38"/>
        <end position="55"/>
    </location>
</feature>
<dbReference type="Gene3D" id="1.10.3730.20">
    <property type="match status" value="1"/>
</dbReference>
<evidence type="ECO:0000256" key="4">
    <source>
        <dbReference type="ARBA" id="ARBA00023136"/>
    </source>
</evidence>
<organism evidence="6 7">
    <name type="scientific">Tetrahymena thermophila (strain SB210)</name>
    <dbReference type="NCBI Taxonomy" id="312017"/>
    <lineage>
        <taxon>Eukaryota</taxon>
        <taxon>Sar</taxon>
        <taxon>Alveolata</taxon>
        <taxon>Ciliophora</taxon>
        <taxon>Intramacronucleata</taxon>
        <taxon>Oligohymenophorea</taxon>
        <taxon>Hymenostomatida</taxon>
        <taxon>Tetrahymenina</taxon>
        <taxon>Tetrahymenidae</taxon>
        <taxon>Tetrahymena</taxon>
    </lineage>
</organism>
<dbReference type="Proteomes" id="UP000009168">
    <property type="component" value="Unassembled WGS sequence"/>
</dbReference>
<feature type="transmembrane region" description="Helical" evidence="5">
    <location>
        <begin position="299"/>
        <end position="319"/>
    </location>
</feature>
<dbReference type="InterPro" id="IPR037185">
    <property type="entry name" value="EmrE-like"/>
</dbReference>
<feature type="transmembrane region" description="Helical" evidence="5">
    <location>
        <begin position="81"/>
        <end position="102"/>
    </location>
</feature>